<dbReference type="PROSITE" id="PS51737">
    <property type="entry name" value="RECOMBINASE_DNA_BIND"/>
    <property type="match status" value="1"/>
</dbReference>
<dbReference type="InterPro" id="IPR036162">
    <property type="entry name" value="Resolvase-like_N_sf"/>
</dbReference>
<dbReference type="PANTHER" id="PTHR30461:SF23">
    <property type="entry name" value="DNA RECOMBINASE-RELATED"/>
    <property type="match status" value="1"/>
</dbReference>
<dbReference type="PROSITE" id="PS51736">
    <property type="entry name" value="RECOMBINASES_3"/>
    <property type="match status" value="1"/>
</dbReference>
<organism evidence="3 4">
    <name type="scientific">Bosea rubneri</name>
    <dbReference type="NCBI Taxonomy" id="3075434"/>
    <lineage>
        <taxon>Bacteria</taxon>
        <taxon>Pseudomonadati</taxon>
        <taxon>Pseudomonadota</taxon>
        <taxon>Alphaproteobacteria</taxon>
        <taxon>Hyphomicrobiales</taxon>
        <taxon>Boseaceae</taxon>
        <taxon>Bosea</taxon>
    </lineage>
</organism>
<dbReference type="SMART" id="SM00857">
    <property type="entry name" value="Resolvase"/>
    <property type="match status" value="1"/>
</dbReference>
<feature type="domain" description="Recombinase" evidence="2">
    <location>
        <begin position="165"/>
        <end position="269"/>
    </location>
</feature>
<proteinExistence type="predicted"/>
<evidence type="ECO:0000259" key="2">
    <source>
        <dbReference type="PROSITE" id="PS51737"/>
    </source>
</evidence>
<accession>A0ABU3SES2</accession>
<keyword evidence="4" id="KW-1185">Reference proteome</keyword>
<dbReference type="SUPFAM" id="SSF53041">
    <property type="entry name" value="Resolvase-like"/>
    <property type="match status" value="1"/>
</dbReference>
<dbReference type="EMBL" id="JAWDID010000064">
    <property type="protein sequence ID" value="MDU0343288.1"/>
    <property type="molecule type" value="Genomic_DNA"/>
</dbReference>
<dbReference type="RefSeq" id="WP_316021031.1">
    <property type="nucleotide sequence ID" value="NZ_JAWDID010000064.1"/>
</dbReference>
<sequence>MKPQRCAIYTRKSTEHNLDLAFNSLHAQREACEAYVKSQAHEGWRLLPECYDDGGLSGASLVRPALQQLLDAVKQGGIDIIVVYKVDRLTRSLADFAKLVELFDEHGVSFVSVTQSFNTTSSMGRLTLNVLLSFAQFEREVIGERVRDKISASKQKGLWVGGPVPLGYRSEKKLLRVDEIEAAVVRRIFELYRDRGSVRAVVEQLAADGVKTRKGYRFGPGPIAAMLKNRFYLGEIVWKGQVHKGQHAALVEHELFEAVQSRIKGAAVNRRRIAGSRVATLAGVLFDDAGNRMSPSHSCKAGVRYRYYVSRALLQHDRAGAGSISRVSAPEIEAVVREAVADQDVASIERVTLHHDRLAILMRPTDTTPEPEPLSVPFVWQSQGRRKGVLHEPAQQQRLDYNAAEVLLIAIAKARRWISELVEGKMISTDAIALRENMGERNVRKLLPLACLSPNVIRAIADGSAPADLTIRQLTAALPHAWARQEQKLLIG</sequence>
<name>A0ABU3SES2_9HYPH</name>
<dbReference type="Gene3D" id="3.90.1750.20">
    <property type="entry name" value="Putative Large Serine Recombinase, Chain B, Domain 2"/>
    <property type="match status" value="1"/>
</dbReference>
<evidence type="ECO:0000259" key="1">
    <source>
        <dbReference type="PROSITE" id="PS51736"/>
    </source>
</evidence>
<evidence type="ECO:0000313" key="4">
    <source>
        <dbReference type="Proteomes" id="UP001254257"/>
    </source>
</evidence>
<dbReference type="CDD" id="cd03768">
    <property type="entry name" value="SR_ResInv"/>
    <property type="match status" value="1"/>
</dbReference>
<feature type="domain" description="Resolvase/invertase-type recombinase catalytic" evidence="1">
    <location>
        <begin position="5"/>
        <end position="157"/>
    </location>
</feature>
<reference evidence="3 4" key="1">
    <citation type="submission" date="2023-09" db="EMBL/GenBank/DDBJ databases">
        <title>Whole genome shotgun sequencing (WGS) of Bosea sp. ZW T0_25, isolated from stored onions (Allium cepa).</title>
        <authorList>
            <person name="Stoll D.A."/>
            <person name="Huch M."/>
        </authorList>
    </citation>
    <scope>NUCLEOTIDE SEQUENCE [LARGE SCALE GENOMIC DNA]</scope>
    <source>
        <strain evidence="3 4">ZW T0_25</strain>
    </source>
</reference>
<dbReference type="Pfam" id="PF00239">
    <property type="entry name" value="Resolvase"/>
    <property type="match status" value="1"/>
</dbReference>
<dbReference type="InterPro" id="IPR011109">
    <property type="entry name" value="DNA_bind_recombinase_dom"/>
</dbReference>
<gene>
    <name evidence="3" type="ORF">RKE40_25645</name>
</gene>
<dbReference type="InterPro" id="IPR038109">
    <property type="entry name" value="DNA_bind_recomb_sf"/>
</dbReference>
<dbReference type="PANTHER" id="PTHR30461">
    <property type="entry name" value="DNA-INVERTASE FROM LAMBDOID PROPHAGE"/>
    <property type="match status" value="1"/>
</dbReference>
<comment type="caution">
    <text evidence="3">The sequence shown here is derived from an EMBL/GenBank/DDBJ whole genome shotgun (WGS) entry which is preliminary data.</text>
</comment>
<dbReference type="Gene3D" id="3.40.50.1390">
    <property type="entry name" value="Resolvase, N-terminal catalytic domain"/>
    <property type="match status" value="1"/>
</dbReference>
<dbReference type="Pfam" id="PF07508">
    <property type="entry name" value="Recombinase"/>
    <property type="match status" value="1"/>
</dbReference>
<dbReference type="Proteomes" id="UP001254257">
    <property type="component" value="Unassembled WGS sequence"/>
</dbReference>
<dbReference type="InterPro" id="IPR006119">
    <property type="entry name" value="Resolv_N"/>
</dbReference>
<protein>
    <submittedName>
        <fullName evidence="3">Recombinase family protein</fullName>
    </submittedName>
</protein>
<evidence type="ECO:0000313" key="3">
    <source>
        <dbReference type="EMBL" id="MDU0343288.1"/>
    </source>
</evidence>
<dbReference type="InterPro" id="IPR050639">
    <property type="entry name" value="SSR_resolvase"/>
</dbReference>